<protein>
    <submittedName>
        <fullName evidence="1">Uncharacterized protein</fullName>
    </submittedName>
</protein>
<keyword evidence="2" id="KW-1185">Reference proteome</keyword>
<dbReference type="EMBL" id="KX171212">
    <property type="protein sequence ID" value="ANT44669.1"/>
    <property type="molecule type" value="Genomic_DNA"/>
</dbReference>
<evidence type="ECO:0000313" key="2">
    <source>
        <dbReference type="Proteomes" id="UP000224459"/>
    </source>
</evidence>
<accession>A0A1X9I9M7</accession>
<evidence type="ECO:0000313" key="1">
    <source>
        <dbReference type="EMBL" id="ANT44669.1"/>
    </source>
</evidence>
<reference evidence="2" key="1">
    <citation type="submission" date="2016-04" db="EMBL/GenBank/DDBJ databases">
        <authorList>
            <person name="Gasior T."/>
        </authorList>
    </citation>
    <scope>NUCLEOTIDE SEQUENCE [LARGE SCALE GENOMIC DNA]</scope>
</reference>
<dbReference type="Proteomes" id="UP000224459">
    <property type="component" value="Segment"/>
</dbReference>
<organism evidence="1 2">
    <name type="scientific">Staphylococcus phage vB_SscM-1</name>
    <dbReference type="NCBI Taxonomy" id="1868844"/>
    <lineage>
        <taxon>Viruses</taxon>
        <taxon>Duplodnaviria</taxon>
        <taxon>Heunggongvirae</taxon>
        <taxon>Uroviricota</taxon>
        <taxon>Caudoviricetes</taxon>
        <taxon>Herelleviridae</taxon>
        <taxon>Twortvirinae</taxon>
        <taxon>Sciuriunavirus</taxon>
        <taxon>Sciuriunavirus SscM1</taxon>
    </lineage>
</organism>
<gene>
    <name evidence="1" type="ORF">vB_SscM-1_006</name>
</gene>
<sequence>MNQFKKDLTVKILQDYIDSQYLGDLDNQLLDEDITQEEYNEAVSLEAIKNYTEGVLSHAYSTGYLVSPIDNRRTVEAKHIKFSGTENIEMMVMLASAVCHAIHQKEIN</sequence>
<proteinExistence type="predicted"/>
<name>A0A1X9I9M7_9CAUD</name>